<dbReference type="RefSeq" id="XP_009495119.1">
    <property type="nucleotide sequence ID" value="XM_009496844.1"/>
</dbReference>
<protein>
    <submittedName>
        <fullName evidence="2">Uncharacterized protein</fullName>
    </submittedName>
</protein>
<feature type="region of interest" description="Disordered" evidence="1">
    <location>
        <begin position="21"/>
        <end position="158"/>
    </location>
</feature>
<reference evidence="2" key="1">
    <citation type="submission" date="2013-04" db="EMBL/GenBank/DDBJ databases">
        <title>The Genome Sequence of Fonticula alba ATCC 38817.</title>
        <authorList>
            <consortium name="The Broad Institute Genomics Platform"/>
            <person name="Russ C."/>
            <person name="Cuomo C."/>
            <person name="Burger G."/>
            <person name="Gray M.W."/>
            <person name="Holland P.W.H."/>
            <person name="King N."/>
            <person name="Lang F.B.F."/>
            <person name="Roger A.J."/>
            <person name="Ruiz-Trillo I."/>
            <person name="Brown M."/>
            <person name="Walker B."/>
            <person name="Young S."/>
            <person name="Zeng Q."/>
            <person name="Gargeya S."/>
            <person name="Fitzgerald M."/>
            <person name="Haas B."/>
            <person name="Abouelleil A."/>
            <person name="Allen A.W."/>
            <person name="Alvarado L."/>
            <person name="Arachchi H.M."/>
            <person name="Berlin A.M."/>
            <person name="Chapman S.B."/>
            <person name="Gainer-Dewar J."/>
            <person name="Goldberg J."/>
            <person name="Griggs A."/>
            <person name="Gujja S."/>
            <person name="Hansen M."/>
            <person name="Howarth C."/>
            <person name="Imamovic A."/>
            <person name="Ireland A."/>
            <person name="Larimer J."/>
            <person name="McCowan C."/>
            <person name="Murphy C."/>
            <person name="Pearson M."/>
            <person name="Poon T.W."/>
            <person name="Priest M."/>
            <person name="Roberts A."/>
            <person name="Saif S."/>
            <person name="Shea T."/>
            <person name="Sisk P."/>
            <person name="Sykes S."/>
            <person name="Wortman J."/>
            <person name="Nusbaum C."/>
            <person name="Birren B."/>
        </authorList>
    </citation>
    <scope>NUCLEOTIDE SEQUENCE [LARGE SCALE GENOMIC DNA]</scope>
    <source>
        <strain evidence="2">ATCC 38817</strain>
    </source>
</reference>
<name>A0A058Z9L1_FONAL</name>
<feature type="compositionally biased region" description="Low complexity" evidence="1">
    <location>
        <begin position="31"/>
        <end position="54"/>
    </location>
</feature>
<gene>
    <name evidence="2" type="ORF">H696_02961</name>
</gene>
<keyword evidence="3" id="KW-1185">Reference proteome</keyword>
<dbReference type="AlphaFoldDB" id="A0A058Z9L1"/>
<dbReference type="GeneID" id="20527686"/>
<accession>A0A058Z9L1</accession>
<evidence type="ECO:0000313" key="3">
    <source>
        <dbReference type="Proteomes" id="UP000030693"/>
    </source>
</evidence>
<proteinExistence type="predicted"/>
<organism evidence="2">
    <name type="scientific">Fonticula alba</name>
    <name type="common">Slime mold</name>
    <dbReference type="NCBI Taxonomy" id="691883"/>
    <lineage>
        <taxon>Eukaryota</taxon>
        <taxon>Rotosphaerida</taxon>
        <taxon>Fonticulaceae</taxon>
        <taxon>Fonticula</taxon>
    </lineage>
</organism>
<sequence length="158" mass="16118">MEEWPRWWACSVTGFVGSNGWTWTTASAGMASSPSFVASSSSSSASSASSSSPSQEEESVEPPAGSGSAEKRTSRVLPDGCGELGRESMRTGTLNMPKASSKERSAPSGPTSGLVEVVCGTRGPGPPPRRPRPRDRGVPCLIGLRPGDAGGLPGEAPA</sequence>
<evidence type="ECO:0000256" key="1">
    <source>
        <dbReference type="SAM" id="MobiDB-lite"/>
    </source>
</evidence>
<evidence type="ECO:0000313" key="2">
    <source>
        <dbReference type="EMBL" id="KCV70603.1"/>
    </source>
</evidence>
<feature type="compositionally biased region" description="Gly residues" evidence="1">
    <location>
        <begin position="148"/>
        <end position="158"/>
    </location>
</feature>
<dbReference type="EMBL" id="KB932204">
    <property type="protein sequence ID" value="KCV70603.1"/>
    <property type="molecule type" value="Genomic_DNA"/>
</dbReference>
<dbReference type="Proteomes" id="UP000030693">
    <property type="component" value="Unassembled WGS sequence"/>
</dbReference>